<dbReference type="PANTHER" id="PTHR23278">
    <property type="entry name" value="SIDESTEP PROTEIN"/>
    <property type="match status" value="1"/>
</dbReference>
<dbReference type="InterPro" id="IPR036116">
    <property type="entry name" value="FN3_sf"/>
</dbReference>
<comment type="caution">
    <text evidence="3">The sequence shown here is derived from an EMBL/GenBank/DDBJ whole genome shotgun (WGS) entry which is preliminary data.</text>
</comment>
<keyword evidence="1" id="KW-0472">Membrane</keyword>
<dbReference type="AlphaFoldDB" id="A0A3R7QAU9"/>
<dbReference type="Gene3D" id="2.60.40.10">
    <property type="entry name" value="Immunoglobulins"/>
    <property type="match status" value="1"/>
</dbReference>
<reference evidence="3 4" key="2">
    <citation type="submission" date="2019-01" db="EMBL/GenBank/DDBJ databases">
        <title>The decoding of complex shrimp genome reveals the adaptation for benthos swimmer, frequently molting mechanism and breeding impact on genome.</title>
        <authorList>
            <person name="Sun Y."/>
            <person name="Gao Y."/>
            <person name="Yu Y."/>
        </authorList>
    </citation>
    <scope>NUCLEOTIDE SEQUENCE [LARGE SCALE GENOMIC DNA]</scope>
    <source>
        <tissue evidence="3">Muscle</tissue>
    </source>
</reference>
<dbReference type="CDD" id="cd00063">
    <property type="entry name" value="FN3"/>
    <property type="match status" value="1"/>
</dbReference>
<evidence type="ECO:0000313" key="3">
    <source>
        <dbReference type="EMBL" id="ROT73153.1"/>
    </source>
</evidence>
<dbReference type="PROSITE" id="PS50853">
    <property type="entry name" value="FN3"/>
    <property type="match status" value="1"/>
</dbReference>
<evidence type="ECO:0000256" key="1">
    <source>
        <dbReference type="SAM" id="Phobius"/>
    </source>
</evidence>
<keyword evidence="4" id="KW-1185">Reference proteome</keyword>
<feature type="transmembrane region" description="Helical" evidence="1">
    <location>
        <begin position="179"/>
        <end position="201"/>
    </location>
</feature>
<dbReference type="OrthoDB" id="10055806at2759"/>
<keyword evidence="1" id="KW-0812">Transmembrane</keyword>
<dbReference type="Proteomes" id="UP000283509">
    <property type="component" value="Unassembled WGS sequence"/>
</dbReference>
<name>A0A3R7QAU9_PENVA</name>
<accession>A0A3R7QAU9</accession>
<proteinExistence type="predicted"/>
<evidence type="ECO:0000313" key="4">
    <source>
        <dbReference type="Proteomes" id="UP000283509"/>
    </source>
</evidence>
<reference evidence="3 4" key="1">
    <citation type="submission" date="2018-04" db="EMBL/GenBank/DDBJ databases">
        <authorList>
            <person name="Zhang X."/>
            <person name="Yuan J."/>
            <person name="Li F."/>
            <person name="Xiang J."/>
        </authorList>
    </citation>
    <scope>NUCLEOTIDE SEQUENCE [LARGE SCALE GENOMIC DNA]</scope>
    <source>
        <tissue evidence="3">Muscle</tissue>
    </source>
</reference>
<dbReference type="InterPro" id="IPR013783">
    <property type="entry name" value="Ig-like_fold"/>
</dbReference>
<gene>
    <name evidence="3" type="ORF">C7M84_008415</name>
</gene>
<dbReference type="PANTHER" id="PTHR23278:SF19">
    <property type="entry name" value="OBSCURIN"/>
    <property type="match status" value="1"/>
</dbReference>
<dbReference type="InterPro" id="IPR003961">
    <property type="entry name" value="FN3_dom"/>
</dbReference>
<dbReference type="SUPFAM" id="SSF49265">
    <property type="entry name" value="Fibronectin type III"/>
    <property type="match status" value="1"/>
</dbReference>
<keyword evidence="1" id="KW-1133">Transmembrane helix</keyword>
<feature type="domain" description="Fibronectin type-III" evidence="2">
    <location>
        <begin position="63"/>
        <end position="161"/>
    </location>
</feature>
<evidence type="ECO:0000259" key="2">
    <source>
        <dbReference type="PROSITE" id="PS50853"/>
    </source>
</evidence>
<organism evidence="3 4">
    <name type="scientific">Penaeus vannamei</name>
    <name type="common">Whiteleg shrimp</name>
    <name type="synonym">Litopenaeus vannamei</name>
    <dbReference type="NCBI Taxonomy" id="6689"/>
    <lineage>
        <taxon>Eukaryota</taxon>
        <taxon>Metazoa</taxon>
        <taxon>Ecdysozoa</taxon>
        <taxon>Arthropoda</taxon>
        <taxon>Crustacea</taxon>
        <taxon>Multicrustacea</taxon>
        <taxon>Malacostraca</taxon>
        <taxon>Eumalacostraca</taxon>
        <taxon>Eucarida</taxon>
        <taxon>Decapoda</taxon>
        <taxon>Dendrobranchiata</taxon>
        <taxon>Penaeoidea</taxon>
        <taxon>Penaeidae</taxon>
        <taxon>Penaeus</taxon>
    </lineage>
</organism>
<protein>
    <recommendedName>
        <fullName evidence="2">Fibronectin type-III domain-containing protein</fullName>
    </recommendedName>
</protein>
<feature type="non-terminal residue" evidence="3">
    <location>
        <position position="1"/>
    </location>
</feature>
<sequence>WAVNTSTGVVDVALNLSSSSGRSSIVRYTPQTHHDFGELLCWAVNDVGRQRKPCVFSVVPAAKPEAVSSCEADRNSSMPATYVVLSCLPGWDGGLEQTFNLEVRQAAKEELLEEFSHAPEPFFIITGLKVDVPYLMTVTAANSRGTSPPVTISYTASSASAHKVVSSHAHNTLLSITPFVVLLMGVIAAVSTCVGVGVMVAKRNRRRKSGAEILYAGPLKDAHDSHDVHTIVCVNHADSEKEELMRTLGGSGSPSSFYVNPGTLLNNVSVRTPPVSRKPRRCHRMTRG</sequence>
<dbReference type="EMBL" id="QCYY01002058">
    <property type="protein sequence ID" value="ROT73153.1"/>
    <property type="molecule type" value="Genomic_DNA"/>
</dbReference>